<accession>A0A7H0VII5</accession>
<dbReference type="Pfam" id="PF00561">
    <property type="entry name" value="Abhydrolase_1"/>
    <property type="match status" value="1"/>
</dbReference>
<dbReference type="GO" id="GO:0047372">
    <property type="term" value="F:monoacylglycerol lipase activity"/>
    <property type="evidence" value="ECO:0007669"/>
    <property type="project" value="TreeGrafter"/>
</dbReference>
<dbReference type="PANTHER" id="PTHR43798">
    <property type="entry name" value="MONOACYLGLYCEROL LIPASE"/>
    <property type="match status" value="1"/>
</dbReference>
<dbReference type="RefSeq" id="WP_210760060.1">
    <property type="nucleotide sequence ID" value="NZ_CP060139.1"/>
</dbReference>
<dbReference type="InterPro" id="IPR000639">
    <property type="entry name" value="Epox_hydrolase-like"/>
</dbReference>
<dbReference type="GO" id="GO:0016020">
    <property type="term" value="C:membrane"/>
    <property type="evidence" value="ECO:0007669"/>
    <property type="project" value="TreeGrafter"/>
</dbReference>
<keyword evidence="2" id="KW-0378">Hydrolase</keyword>
<dbReference type="AlphaFoldDB" id="A0A7H0VII5"/>
<sequence>MRKAILFLSGMLLLLQCSPYQKLSPMKSMVEDLRYPFPVKFQELSSGPRMAYMEQGQGAETIILIHGLGSYSPAWKNNIPALAEKYRVIAIDLPGYGKSSKGPWTGSLEFYAESLMEFADSLKLKSFHLGGHSMGGQISMVAALKYPERIQKLILVAPAGFEPFHPGQKDWFRSVATPSLTLLAKPRQIRENFAINFYAMPEDAEFMVEDRIAMRSAEDFPGYAYIVAQSIKAMVDRPVYDYLEQIQQKTLIVFGKDDMLIPNRFLTGGSTNDIAKIGDEKIPDSQLIMLEKAGHFVQFEAFERFNQSVLEFLAP</sequence>
<keyword evidence="3" id="KW-1185">Reference proteome</keyword>
<name>A0A7H0VII5_9FLAO</name>
<dbReference type="InterPro" id="IPR000073">
    <property type="entry name" value="AB_hydrolase_1"/>
</dbReference>
<dbReference type="Gene3D" id="3.40.50.1820">
    <property type="entry name" value="alpha/beta hydrolase"/>
    <property type="match status" value="1"/>
</dbReference>
<organism evidence="2 3">
    <name type="scientific">Croceimicrobium hydrocarbonivorans</name>
    <dbReference type="NCBI Taxonomy" id="2761580"/>
    <lineage>
        <taxon>Bacteria</taxon>
        <taxon>Pseudomonadati</taxon>
        <taxon>Bacteroidota</taxon>
        <taxon>Flavobacteriia</taxon>
        <taxon>Flavobacteriales</taxon>
        <taxon>Owenweeksiaceae</taxon>
        <taxon>Croceimicrobium</taxon>
    </lineage>
</organism>
<reference evidence="2 3" key="1">
    <citation type="submission" date="2020-08" db="EMBL/GenBank/DDBJ databases">
        <title>Croceimicrobium hydrocarbonivorans gen. nov., sp. nov., a novel marine bacterium isolated from a bacterial consortium that degrades polyethylene terephthalate.</title>
        <authorList>
            <person name="Liu R."/>
        </authorList>
    </citation>
    <scope>NUCLEOTIDE SEQUENCE [LARGE SCALE GENOMIC DNA]</scope>
    <source>
        <strain evidence="2 3">A20-9</strain>
    </source>
</reference>
<dbReference type="InterPro" id="IPR029058">
    <property type="entry name" value="AB_hydrolase_fold"/>
</dbReference>
<dbReference type="GO" id="GO:0046464">
    <property type="term" value="P:acylglycerol catabolic process"/>
    <property type="evidence" value="ECO:0007669"/>
    <property type="project" value="TreeGrafter"/>
</dbReference>
<dbReference type="Proteomes" id="UP000516305">
    <property type="component" value="Chromosome"/>
</dbReference>
<protein>
    <submittedName>
        <fullName evidence="2">Alpha/beta hydrolase</fullName>
    </submittedName>
</protein>
<dbReference type="PANTHER" id="PTHR43798:SF5">
    <property type="entry name" value="MONOACYLGLYCEROL LIPASE ABHD6"/>
    <property type="match status" value="1"/>
</dbReference>
<dbReference type="EMBL" id="CP060139">
    <property type="protein sequence ID" value="QNR25533.1"/>
    <property type="molecule type" value="Genomic_DNA"/>
</dbReference>
<dbReference type="KEGG" id="chyd:H4K34_06745"/>
<evidence type="ECO:0000313" key="2">
    <source>
        <dbReference type="EMBL" id="QNR25533.1"/>
    </source>
</evidence>
<dbReference type="InterPro" id="IPR050266">
    <property type="entry name" value="AB_hydrolase_sf"/>
</dbReference>
<dbReference type="PRINTS" id="PR00111">
    <property type="entry name" value="ABHYDROLASE"/>
</dbReference>
<evidence type="ECO:0000259" key="1">
    <source>
        <dbReference type="Pfam" id="PF00561"/>
    </source>
</evidence>
<proteinExistence type="predicted"/>
<dbReference type="PRINTS" id="PR00412">
    <property type="entry name" value="EPOXHYDRLASE"/>
</dbReference>
<feature type="domain" description="AB hydrolase-1" evidence="1">
    <location>
        <begin position="61"/>
        <end position="301"/>
    </location>
</feature>
<evidence type="ECO:0000313" key="3">
    <source>
        <dbReference type="Proteomes" id="UP000516305"/>
    </source>
</evidence>
<gene>
    <name evidence="2" type="ORF">H4K34_06745</name>
</gene>
<dbReference type="SUPFAM" id="SSF53474">
    <property type="entry name" value="alpha/beta-Hydrolases"/>
    <property type="match status" value="1"/>
</dbReference>